<protein>
    <submittedName>
        <fullName evidence="2">Uncharacterized protein</fullName>
    </submittedName>
</protein>
<dbReference type="Proteomes" id="UP000219338">
    <property type="component" value="Unassembled WGS sequence"/>
</dbReference>
<organism evidence="2 3">
    <name type="scientific">Armillaria ostoyae</name>
    <name type="common">Armillaria root rot fungus</name>
    <dbReference type="NCBI Taxonomy" id="47428"/>
    <lineage>
        <taxon>Eukaryota</taxon>
        <taxon>Fungi</taxon>
        <taxon>Dikarya</taxon>
        <taxon>Basidiomycota</taxon>
        <taxon>Agaricomycotina</taxon>
        <taxon>Agaricomycetes</taxon>
        <taxon>Agaricomycetidae</taxon>
        <taxon>Agaricales</taxon>
        <taxon>Marasmiineae</taxon>
        <taxon>Physalacriaceae</taxon>
        <taxon>Armillaria</taxon>
    </lineage>
</organism>
<keyword evidence="3" id="KW-1185">Reference proteome</keyword>
<proteinExistence type="predicted"/>
<dbReference type="EMBL" id="FUEG01000062">
    <property type="protein sequence ID" value="SJL18542.1"/>
    <property type="molecule type" value="Genomic_DNA"/>
</dbReference>
<dbReference type="AlphaFoldDB" id="A0A284SC08"/>
<accession>A0A284SC08</accession>
<evidence type="ECO:0000313" key="3">
    <source>
        <dbReference type="Proteomes" id="UP000219338"/>
    </source>
</evidence>
<name>A0A284SC08_ARMOS</name>
<reference evidence="3" key="1">
    <citation type="journal article" date="2017" name="Nat. Ecol. Evol.">
        <title>Genome expansion and lineage-specific genetic innovations in the forest pathogenic fungi Armillaria.</title>
        <authorList>
            <person name="Sipos G."/>
            <person name="Prasanna A.N."/>
            <person name="Walter M.C."/>
            <person name="O'Connor E."/>
            <person name="Balint B."/>
            <person name="Krizsan K."/>
            <person name="Kiss B."/>
            <person name="Hess J."/>
            <person name="Varga T."/>
            <person name="Slot J."/>
            <person name="Riley R."/>
            <person name="Boka B."/>
            <person name="Rigling D."/>
            <person name="Barry K."/>
            <person name="Lee J."/>
            <person name="Mihaltcheva S."/>
            <person name="LaButti K."/>
            <person name="Lipzen A."/>
            <person name="Waldron R."/>
            <person name="Moloney N.M."/>
            <person name="Sperisen C."/>
            <person name="Kredics L."/>
            <person name="Vagvoelgyi C."/>
            <person name="Patrignani A."/>
            <person name="Fitzpatrick D."/>
            <person name="Nagy I."/>
            <person name="Doyle S."/>
            <person name="Anderson J.B."/>
            <person name="Grigoriev I.V."/>
            <person name="Gueldener U."/>
            <person name="Muensterkoetter M."/>
            <person name="Nagy L.G."/>
        </authorList>
    </citation>
    <scope>NUCLEOTIDE SEQUENCE [LARGE SCALE GENOMIC DNA]</scope>
    <source>
        <strain evidence="3">C18/9</strain>
    </source>
</reference>
<evidence type="ECO:0000256" key="1">
    <source>
        <dbReference type="SAM" id="MobiDB-lite"/>
    </source>
</evidence>
<feature type="region of interest" description="Disordered" evidence="1">
    <location>
        <begin position="1"/>
        <end position="23"/>
    </location>
</feature>
<sequence length="42" mass="4887">MSRQSTGTFLPSHRCRRESHRSDYHQIALPLTIRKTGSSQKM</sequence>
<gene>
    <name evidence="2" type="ORF">ARMOST_22136</name>
</gene>
<evidence type="ECO:0000313" key="2">
    <source>
        <dbReference type="EMBL" id="SJL18542.1"/>
    </source>
</evidence>